<dbReference type="InterPro" id="IPR008978">
    <property type="entry name" value="HSP20-like_chaperone"/>
</dbReference>
<dbReference type="Pfam" id="PF04969">
    <property type="entry name" value="CS"/>
    <property type="match status" value="1"/>
</dbReference>
<gene>
    <name evidence="3 4" type="primary">LOC102803793</name>
</gene>
<protein>
    <submittedName>
        <fullName evidence="3">Uncharacterized protein LOC102803793 isoform X1</fullName>
    </submittedName>
    <submittedName>
        <fullName evidence="4">Uncharacterized protein LOC102803793 isoform X2</fullName>
    </submittedName>
</protein>
<dbReference type="RefSeq" id="XP_006825424.1">
    <property type="nucleotide sequence ID" value="XM_006825361.1"/>
</dbReference>
<dbReference type="InterPro" id="IPR007052">
    <property type="entry name" value="CS_dom"/>
</dbReference>
<dbReference type="Proteomes" id="UP000694865">
    <property type="component" value="Unplaced"/>
</dbReference>
<sequence>MASKINYFRREYYEYKNFQCIKLKAKLLGITKRRVDKGEIKVDAQFKERSLSLVVTGLLGHYELPFNGRTLYAPIDPSKCTWMVKNDWLKLYIHKRVAQKWADQRGEITLLAEEPEEDEVKKEDASNN</sequence>
<evidence type="ECO:0000259" key="1">
    <source>
        <dbReference type="Pfam" id="PF04969"/>
    </source>
</evidence>
<evidence type="ECO:0000313" key="3">
    <source>
        <dbReference type="RefSeq" id="XP_006825424.1"/>
    </source>
</evidence>
<reference evidence="3 4" key="1">
    <citation type="submission" date="2025-05" db="UniProtKB">
        <authorList>
            <consortium name="RefSeq"/>
        </authorList>
    </citation>
    <scope>IDENTIFICATION</scope>
    <source>
        <tissue evidence="3 4">Testes</tissue>
    </source>
</reference>
<evidence type="ECO:0000313" key="2">
    <source>
        <dbReference type="Proteomes" id="UP000694865"/>
    </source>
</evidence>
<dbReference type="GeneID" id="102803793"/>
<feature type="domain" description="CS" evidence="1">
    <location>
        <begin position="41"/>
        <end position="95"/>
    </location>
</feature>
<evidence type="ECO:0000313" key="4">
    <source>
        <dbReference type="RefSeq" id="XP_006825425.1"/>
    </source>
</evidence>
<name>A0ABM0MZI3_SACKO</name>
<accession>A0ABM0MZI3</accession>
<dbReference type="RefSeq" id="XP_006825425.1">
    <property type="nucleotide sequence ID" value="XM_006825362.1"/>
</dbReference>
<keyword evidence="2" id="KW-1185">Reference proteome</keyword>
<proteinExistence type="predicted"/>
<dbReference type="SUPFAM" id="SSF49764">
    <property type="entry name" value="HSP20-like chaperones"/>
    <property type="match status" value="1"/>
</dbReference>
<dbReference type="Gene3D" id="2.60.40.790">
    <property type="match status" value="1"/>
</dbReference>
<organism evidence="2 3">
    <name type="scientific">Saccoglossus kowalevskii</name>
    <name type="common">Acorn worm</name>
    <dbReference type="NCBI Taxonomy" id="10224"/>
    <lineage>
        <taxon>Eukaryota</taxon>
        <taxon>Metazoa</taxon>
        <taxon>Hemichordata</taxon>
        <taxon>Enteropneusta</taxon>
        <taxon>Harrimaniidae</taxon>
        <taxon>Saccoglossus</taxon>
    </lineage>
</organism>